<protein>
    <submittedName>
        <fullName evidence="2">Uncharacterized protein</fullName>
    </submittedName>
</protein>
<evidence type="ECO:0000313" key="2">
    <source>
        <dbReference type="EMBL" id="MBX07059.1"/>
    </source>
</evidence>
<sequence>MGTAFRFQLPIPFSAIHFYLTITGCCSLFRFNTAQGARSLSPIASLSGTGMYGIKGSSLILFFVSVLFILPICQGRFYFLSPMLSASVVPHPIPKYHFFGEGICGCH</sequence>
<proteinExistence type="predicted"/>
<dbReference type="AlphaFoldDB" id="A0A2P2KMV7"/>
<dbReference type="PROSITE" id="PS51257">
    <property type="entry name" value="PROKAR_LIPOPROTEIN"/>
    <property type="match status" value="1"/>
</dbReference>
<organism evidence="2">
    <name type="scientific">Rhizophora mucronata</name>
    <name type="common">Asiatic mangrove</name>
    <dbReference type="NCBI Taxonomy" id="61149"/>
    <lineage>
        <taxon>Eukaryota</taxon>
        <taxon>Viridiplantae</taxon>
        <taxon>Streptophyta</taxon>
        <taxon>Embryophyta</taxon>
        <taxon>Tracheophyta</taxon>
        <taxon>Spermatophyta</taxon>
        <taxon>Magnoliopsida</taxon>
        <taxon>eudicotyledons</taxon>
        <taxon>Gunneridae</taxon>
        <taxon>Pentapetalae</taxon>
        <taxon>rosids</taxon>
        <taxon>fabids</taxon>
        <taxon>Malpighiales</taxon>
        <taxon>Rhizophoraceae</taxon>
        <taxon>Rhizophora</taxon>
    </lineage>
</organism>
<dbReference type="EMBL" id="GGEC01026575">
    <property type="protein sequence ID" value="MBX07059.1"/>
    <property type="molecule type" value="Transcribed_RNA"/>
</dbReference>
<keyword evidence="1" id="KW-0812">Transmembrane</keyword>
<feature type="transmembrane region" description="Helical" evidence="1">
    <location>
        <begin position="51"/>
        <end position="73"/>
    </location>
</feature>
<feature type="transmembrane region" description="Helical" evidence="1">
    <location>
        <begin position="12"/>
        <end position="31"/>
    </location>
</feature>
<keyword evidence="1" id="KW-0472">Membrane</keyword>
<name>A0A2P2KMV7_RHIMU</name>
<accession>A0A2P2KMV7</accession>
<keyword evidence="1" id="KW-1133">Transmembrane helix</keyword>
<reference evidence="2" key="1">
    <citation type="submission" date="2018-02" db="EMBL/GenBank/DDBJ databases">
        <title>Rhizophora mucronata_Transcriptome.</title>
        <authorList>
            <person name="Meera S.P."/>
            <person name="Sreeshan A."/>
            <person name="Augustine A."/>
        </authorList>
    </citation>
    <scope>NUCLEOTIDE SEQUENCE</scope>
    <source>
        <tissue evidence="2">Leaf</tissue>
    </source>
</reference>
<evidence type="ECO:0000256" key="1">
    <source>
        <dbReference type="SAM" id="Phobius"/>
    </source>
</evidence>